<dbReference type="SUPFAM" id="SSF55729">
    <property type="entry name" value="Acyl-CoA N-acyltransferases (Nat)"/>
    <property type="match status" value="1"/>
</dbReference>
<dbReference type="Proteomes" id="UP000229362">
    <property type="component" value="Unassembled WGS sequence"/>
</dbReference>
<gene>
    <name evidence="2" type="ORF">COU33_01070</name>
</gene>
<dbReference type="Gene3D" id="3.40.630.30">
    <property type="match status" value="1"/>
</dbReference>
<organism evidence="2 3">
    <name type="scientific">Candidatus Magasanikbacteria bacterium CG10_big_fil_rev_8_21_14_0_10_43_6</name>
    <dbReference type="NCBI Taxonomy" id="1974650"/>
    <lineage>
        <taxon>Bacteria</taxon>
        <taxon>Candidatus Magasanikiibacteriota</taxon>
    </lineage>
</organism>
<evidence type="ECO:0000259" key="1">
    <source>
        <dbReference type="PROSITE" id="PS51186"/>
    </source>
</evidence>
<dbReference type="CDD" id="cd04301">
    <property type="entry name" value="NAT_SF"/>
    <property type="match status" value="1"/>
</dbReference>
<feature type="domain" description="N-acetyltransferase" evidence="1">
    <location>
        <begin position="8"/>
        <end position="169"/>
    </location>
</feature>
<comment type="caution">
    <text evidence="2">The sequence shown here is derived from an EMBL/GenBank/DDBJ whole genome shotgun (WGS) entry which is preliminary data.</text>
</comment>
<dbReference type="InterPro" id="IPR000182">
    <property type="entry name" value="GNAT_dom"/>
</dbReference>
<accession>A0A2M6W1Y3</accession>
<dbReference type="Pfam" id="PF13302">
    <property type="entry name" value="Acetyltransf_3"/>
    <property type="match status" value="1"/>
</dbReference>
<protein>
    <submittedName>
        <fullName evidence="2">GNAT family N-acetyltransferase</fullName>
    </submittedName>
</protein>
<dbReference type="InterPro" id="IPR016181">
    <property type="entry name" value="Acyl_CoA_acyltransferase"/>
</dbReference>
<evidence type="ECO:0000313" key="2">
    <source>
        <dbReference type="EMBL" id="PIT86814.1"/>
    </source>
</evidence>
<dbReference type="PANTHER" id="PTHR39173:SF1">
    <property type="entry name" value="ACETYLTRANSFERASE"/>
    <property type="match status" value="1"/>
</dbReference>
<proteinExistence type="predicted"/>
<dbReference type="PROSITE" id="PS51186">
    <property type="entry name" value="GNAT"/>
    <property type="match status" value="1"/>
</dbReference>
<dbReference type="EMBL" id="PFBZ01000046">
    <property type="protein sequence ID" value="PIT86814.1"/>
    <property type="molecule type" value="Genomic_DNA"/>
</dbReference>
<dbReference type="GO" id="GO:0016747">
    <property type="term" value="F:acyltransferase activity, transferring groups other than amino-acyl groups"/>
    <property type="evidence" value="ECO:0007669"/>
    <property type="project" value="InterPro"/>
</dbReference>
<dbReference type="AlphaFoldDB" id="A0A2M6W1Y3"/>
<reference evidence="3" key="1">
    <citation type="submission" date="2017-09" db="EMBL/GenBank/DDBJ databases">
        <title>Depth-based differentiation of microbial function through sediment-hosted aquifers and enrichment of novel symbionts in the deep terrestrial subsurface.</title>
        <authorList>
            <person name="Probst A.J."/>
            <person name="Ladd B."/>
            <person name="Jarett J.K."/>
            <person name="Geller-Mcgrath D.E."/>
            <person name="Sieber C.M.K."/>
            <person name="Emerson J.B."/>
            <person name="Anantharaman K."/>
            <person name="Thomas B.C."/>
            <person name="Malmstrom R."/>
            <person name="Stieglmeier M."/>
            <person name="Klingl A."/>
            <person name="Woyke T."/>
            <person name="Ryan C.M."/>
            <person name="Banfield J.F."/>
        </authorList>
    </citation>
    <scope>NUCLEOTIDE SEQUENCE [LARGE SCALE GENOMIC DNA]</scope>
</reference>
<sequence>MDLILPNTTYKKSFLEGLAEFHKEGNELSYDAEKIDTDFDGFVREVHDRIAGIDPTKKVPDTLFWLVDGGEFIGRVSLRHTLNEHLKEYGGHIGYYIRPTKRGMGYGTKALELTLVEAKKLGLKKVLVTCDEDNVGSRKVIEKNGGVLQDIVHTPQNTRDVGLMRWWIDLTETKNA</sequence>
<name>A0A2M6W1Y3_9BACT</name>
<keyword evidence="2" id="KW-0808">Transferase</keyword>
<dbReference type="PANTHER" id="PTHR39173">
    <property type="entry name" value="ACETYLTRANSFERASE"/>
    <property type="match status" value="1"/>
</dbReference>
<evidence type="ECO:0000313" key="3">
    <source>
        <dbReference type="Proteomes" id="UP000229362"/>
    </source>
</evidence>